<dbReference type="Pfam" id="PF05949">
    <property type="entry name" value="DUF881"/>
    <property type="match status" value="1"/>
</dbReference>
<evidence type="ECO:0000256" key="2">
    <source>
        <dbReference type="SAM" id="Phobius"/>
    </source>
</evidence>
<name>A0ABS4GKB4_9BACL</name>
<evidence type="ECO:0000313" key="3">
    <source>
        <dbReference type="EMBL" id="MBP1930664.1"/>
    </source>
</evidence>
<gene>
    <name evidence="3" type="ORF">J2Z37_000651</name>
</gene>
<comment type="similarity">
    <text evidence="1">Belongs to the UPF0749 family.</text>
</comment>
<dbReference type="InterPro" id="IPR010273">
    <property type="entry name" value="DUF881"/>
</dbReference>
<evidence type="ECO:0000313" key="4">
    <source>
        <dbReference type="Proteomes" id="UP001519343"/>
    </source>
</evidence>
<dbReference type="PANTHER" id="PTHR37313">
    <property type="entry name" value="UPF0749 PROTEIN RV1825"/>
    <property type="match status" value="1"/>
</dbReference>
<feature type="transmembrane region" description="Helical" evidence="2">
    <location>
        <begin position="7"/>
        <end position="26"/>
    </location>
</feature>
<accession>A0ABS4GKB4</accession>
<dbReference type="PANTHER" id="PTHR37313:SF2">
    <property type="entry name" value="UPF0749 PROTEIN YLXX"/>
    <property type="match status" value="1"/>
</dbReference>
<keyword evidence="2" id="KW-0812">Transmembrane</keyword>
<keyword evidence="2" id="KW-1133">Transmembrane helix</keyword>
<proteinExistence type="inferred from homology"/>
<protein>
    <submittedName>
        <fullName evidence="3">Uncharacterized protein YlxW (UPF0749 family)</fullName>
    </submittedName>
</protein>
<evidence type="ECO:0000256" key="1">
    <source>
        <dbReference type="ARBA" id="ARBA00009108"/>
    </source>
</evidence>
<dbReference type="Gene3D" id="3.30.70.1880">
    <property type="entry name" value="Protein of unknown function DUF881"/>
    <property type="match status" value="1"/>
</dbReference>
<keyword evidence="2" id="KW-0472">Membrane</keyword>
<reference evidence="3 4" key="1">
    <citation type="submission" date="2021-03" db="EMBL/GenBank/DDBJ databases">
        <title>Genomic Encyclopedia of Type Strains, Phase IV (KMG-IV): sequencing the most valuable type-strain genomes for metagenomic binning, comparative biology and taxonomic classification.</title>
        <authorList>
            <person name="Goeker M."/>
        </authorList>
    </citation>
    <scope>NUCLEOTIDE SEQUENCE [LARGE SCALE GENOMIC DNA]</scope>
    <source>
        <strain evidence="3 4">DSM 24738</strain>
    </source>
</reference>
<comment type="caution">
    <text evidence="3">The sequence shown here is derived from an EMBL/GenBank/DDBJ whole genome shotgun (WGS) entry which is preliminary data.</text>
</comment>
<sequence>MKSKKQIPLIIIAISVIIGFMLAVQFKSYNAHAKTDSKDISQIRQDLQKEMERHRRILTDISKYDQLLYEYENPLNHSDSLKVMKEELSRIKALGGLAEMEGSGLIITIQNTPVDEEDGGYLSTIFDDDLRYVVNELFGAGAHGISINGNRVTPTTAIRNVGDEIQMDTKIIRLPYEIKVVGDPNVLESAMKLRGFEEYFAIVNKKIIMKKLDKIVIPAYDGKGMIRYMKPVKEGS</sequence>
<organism evidence="3 4">
    <name type="scientific">Ammoniphilus resinae</name>
    <dbReference type="NCBI Taxonomy" id="861532"/>
    <lineage>
        <taxon>Bacteria</taxon>
        <taxon>Bacillati</taxon>
        <taxon>Bacillota</taxon>
        <taxon>Bacilli</taxon>
        <taxon>Bacillales</taxon>
        <taxon>Paenibacillaceae</taxon>
        <taxon>Aneurinibacillus group</taxon>
        <taxon>Ammoniphilus</taxon>
    </lineage>
</organism>
<dbReference type="RefSeq" id="WP_209808741.1">
    <property type="nucleotide sequence ID" value="NZ_JAGGKT010000001.1"/>
</dbReference>
<dbReference type="Proteomes" id="UP001519343">
    <property type="component" value="Unassembled WGS sequence"/>
</dbReference>
<dbReference type="EMBL" id="JAGGKT010000001">
    <property type="protein sequence ID" value="MBP1930664.1"/>
    <property type="molecule type" value="Genomic_DNA"/>
</dbReference>
<keyword evidence="4" id="KW-1185">Reference proteome</keyword>